<dbReference type="Gene3D" id="3.30.420.10">
    <property type="entry name" value="Ribonuclease H-like superfamily/Ribonuclease H"/>
    <property type="match status" value="1"/>
</dbReference>
<dbReference type="GO" id="GO:0003676">
    <property type="term" value="F:nucleic acid binding"/>
    <property type="evidence" value="ECO:0007669"/>
    <property type="project" value="InterPro"/>
</dbReference>
<evidence type="ECO:0000313" key="3">
    <source>
        <dbReference type="Proteomes" id="UP000479190"/>
    </source>
</evidence>
<evidence type="ECO:0000313" key="2">
    <source>
        <dbReference type="EMBL" id="CAB0029469.1"/>
    </source>
</evidence>
<evidence type="ECO:0000259" key="1">
    <source>
        <dbReference type="PROSITE" id="PS50994"/>
    </source>
</evidence>
<dbReference type="GO" id="GO:0015074">
    <property type="term" value="P:DNA integration"/>
    <property type="evidence" value="ECO:0007669"/>
    <property type="project" value="InterPro"/>
</dbReference>
<feature type="non-terminal residue" evidence="2">
    <location>
        <position position="315"/>
    </location>
</feature>
<dbReference type="Proteomes" id="UP000479190">
    <property type="component" value="Unassembled WGS sequence"/>
</dbReference>
<reference evidence="2 3" key="1">
    <citation type="submission" date="2020-02" db="EMBL/GenBank/DDBJ databases">
        <authorList>
            <person name="Ferguson B K."/>
        </authorList>
    </citation>
    <scope>NUCLEOTIDE SEQUENCE [LARGE SCALE GENOMIC DNA]</scope>
</reference>
<dbReference type="InterPro" id="IPR052160">
    <property type="entry name" value="Gypsy_RT_Integrase-like"/>
</dbReference>
<dbReference type="InterPro" id="IPR036397">
    <property type="entry name" value="RNaseH_sf"/>
</dbReference>
<dbReference type="EMBL" id="CADCXV010000318">
    <property type="protein sequence ID" value="CAB0029469.1"/>
    <property type="molecule type" value="Genomic_DNA"/>
</dbReference>
<sequence length="315" mass="36637">MERLAMRYYWPSAHRDVTKYVREWSNLPAVQGATTCTSRSDGGRRAVTRPWSVVAGDTTMGPFPRSAQGNEYIIIFMDLFTRWIEAIPVRKANARTIRKHLLERVFLRFGAPECVGARVLMCYVYTRRCSALATAHCFYNGDLTYMHSYKYVHEEQQQQQRDASPARTSKIHRLNYFYTLCRYRSEIPPERQIAKILFQAGCFANRTRVWLCVQFCYLRERPIWSEHILELFPLVTRFECDSLACTFDLQKVLAWMHYRIKSAIKKSAPSRHSSSMLFTSATFNVCVTPATLHWKLCSSYDALGTSVISFLLARQ</sequence>
<name>A0A6H5HVL4_9HYME</name>
<dbReference type="SUPFAM" id="SSF53098">
    <property type="entry name" value="Ribonuclease H-like"/>
    <property type="match status" value="1"/>
</dbReference>
<dbReference type="AlphaFoldDB" id="A0A6H5HVL4"/>
<accession>A0A6H5HVL4</accession>
<dbReference type="PANTHER" id="PTHR47266">
    <property type="entry name" value="ENDONUCLEASE-RELATED"/>
    <property type="match status" value="1"/>
</dbReference>
<protein>
    <recommendedName>
        <fullName evidence="1">Integrase catalytic domain-containing protein</fullName>
    </recommendedName>
</protein>
<organism evidence="2 3">
    <name type="scientific">Trichogramma brassicae</name>
    <dbReference type="NCBI Taxonomy" id="86971"/>
    <lineage>
        <taxon>Eukaryota</taxon>
        <taxon>Metazoa</taxon>
        <taxon>Ecdysozoa</taxon>
        <taxon>Arthropoda</taxon>
        <taxon>Hexapoda</taxon>
        <taxon>Insecta</taxon>
        <taxon>Pterygota</taxon>
        <taxon>Neoptera</taxon>
        <taxon>Endopterygota</taxon>
        <taxon>Hymenoptera</taxon>
        <taxon>Apocrita</taxon>
        <taxon>Proctotrupomorpha</taxon>
        <taxon>Chalcidoidea</taxon>
        <taxon>Trichogrammatidae</taxon>
        <taxon>Trichogramma</taxon>
    </lineage>
</organism>
<dbReference type="InterPro" id="IPR001584">
    <property type="entry name" value="Integrase_cat-core"/>
</dbReference>
<dbReference type="OrthoDB" id="9950135at2759"/>
<dbReference type="PROSITE" id="PS50994">
    <property type="entry name" value="INTEGRASE"/>
    <property type="match status" value="1"/>
</dbReference>
<gene>
    <name evidence="2" type="ORF">TBRA_LOCUS1506</name>
</gene>
<proteinExistence type="predicted"/>
<keyword evidence="3" id="KW-1185">Reference proteome</keyword>
<dbReference type="InterPro" id="IPR012337">
    <property type="entry name" value="RNaseH-like_sf"/>
</dbReference>
<feature type="domain" description="Integrase catalytic" evidence="1">
    <location>
        <begin position="46"/>
        <end position="113"/>
    </location>
</feature>